<dbReference type="Proteomes" id="UP000314294">
    <property type="component" value="Unassembled WGS sequence"/>
</dbReference>
<evidence type="ECO:0000313" key="2">
    <source>
        <dbReference type="EMBL" id="TNN31374.1"/>
    </source>
</evidence>
<proteinExistence type="predicted"/>
<accession>A0A4Z2ESN5</accession>
<organism evidence="2 3">
    <name type="scientific">Liparis tanakae</name>
    <name type="common">Tanaka's snailfish</name>
    <dbReference type="NCBI Taxonomy" id="230148"/>
    <lineage>
        <taxon>Eukaryota</taxon>
        <taxon>Metazoa</taxon>
        <taxon>Chordata</taxon>
        <taxon>Craniata</taxon>
        <taxon>Vertebrata</taxon>
        <taxon>Euteleostomi</taxon>
        <taxon>Actinopterygii</taxon>
        <taxon>Neopterygii</taxon>
        <taxon>Teleostei</taxon>
        <taxon>Neoteleostei</taxon>
        <taxon>Acanthomorphata</taxon>
        <taxon>Eupercaria</taxon>
        <taxon>Perciformes</taxon>
        <taxon>Cottioidei</taxon>
        <taxon>Cottales</taxon>
        <taxon>Liparidae</taxon>
        <taxon>Liparis</taxon>
    </lineage>
</organism>
<comment type="caution">
    <text evidence="2">The sequence shown here is derived from an EMBL/GenBank/DDBJ whole genome shotgun (WGS) entry which is preliminary data.</text>
</comment>
<name>A0A4Z2ESN5_9TELE</name>
<feature type="region of interest" description="Disordered" evidence="1">
    <location>
        <begin position="30"/>
        <end position="52"/>
    </location>
</feature>
<dbReference type="AlphaFoldDB" id="A0A4Z2ESN5"/>
<evidence type="ECO:0000256" key="1">
    <source>
        <dbReference type="SAM" id="MobiDB-lite"/>
    </source>
</evidence>
<protein>
    <submittedName>
        <fullName evidence="2">Uncharacterized protein</fullName>
    </submittedName>
</protein>
<reference evidence="2 3" key="1">
    <citation type="submission" date="2019-03" db="EMBL/GenBank/DDBJ databases">
        <title>First draft genome of Liparis tanakae, snailfish: a comprehensive survey of snailfish specific genes.</title>
        <authorList>
            <person name="Kim W."/>
            <person name="Song I."/>
            <person name="Jeong J.-H."/>
            <person name="Kim D."/>
            <person name="Kim S."/>
            <person name="Ryu S."/>
            <person name="Song J.Y."/>
            <person name="Lee S.K."/>
        </authorList>
    </citation>
    <scope>NUCLEOTIDE SEQUENCE [LARGE SCALE GENOMIC DNA]</scope>
    <source>
        <tissue evidence="2">Muscle</tissue>
    </source>
</reference>
<gene>
    <name evidence="2" type="ORF">EYF80_058471</name>
</gene>
<dbReference type="EMBL" id="SRLO01003528">
    <property type="protein sequence ID" value="TNN31374.1"/>
    <property type="molecule type" value="Genomic_DNA"/>
</dbReference>
<evidence type="ECO:0000313" key="3">
    <source>
        <dbReference type="Proteomes" id="UP000314294"/>
    </source>
</evidence>
<sequence length="87" mass="9216">MDHNKSFLHIFPSIPLCFGKAALSPVFPRRVERDGRSSPVQRTSPESKPRRLLADLRAPGPAAGGALKAASLRRAPLLTSGGATTAL</sequence>
<keyword evidence="3" id="KW-1185">Reference proteome</keyword>